<evidence type="ECO:0000259" key="8">
    <source>
        <dbReference type="Pfam" id="PF00082"/>
    </source>
</evidence>
<keyword evidence="4 5" id="KW-0720">Serine protease</keyword>
<evidence type="ECO:0000256" key="1">
    <source>
        <dbReference type="ARBA" id="ARBA00011073"/>
    </source>
</evidence>
<keyword evidence="10" id="KW-1185">Reference proteome</keyword>
<dbReference type="PRINTS" id="PR00723">
    <property type="entry name" value="SUBTILISIN"/>
</dbReference>
<dbReference type="PROSITE" id="PS00138">
    <property type="entry name" value="SUBTILASE_SER"/>
    <property type="match status" value="1"/>
</dbReference>
<evidence type="ECO:0000256" key="5">
    <source>
        <dbReference type="PROSITE-ProRule" id="PRU01240"/>
    </source>
</evidence>
<dbReference type="InterPro" id="IPR051048">
    <property type="entry name" value="Peptidase_S8/S53_subtilisin"/>
</dbReference>
<dbReference type="PROSITE" id="PS00137">
    <property type="entry name" value="SUBTILASE_HIS"/>
    <property type="match status" value="1"/>
</dbReference>
<feature type="active site" description="Charge relay system" evidence="5">
    <location>
        <position position="301"/>
    </location>
</feature>
<dbReference type="CDD" id="cd07483">
    <property type="entry name" value="Peptidases_S8_Subtilisin_Novo-like"/>
    <property type="match status" value="1"/>
</dbReference>
<dbReference type="InterPro" id="IPR015500">
    <property type="entry name" value="Peptidase_S8_subtilisin-rel"/>
</dbReference>
<evidence type="ECO:0000256" key="6">
    <source>
        <dbReference type="RuleBase" id="RU003355"/>
    </source>
</evidence>
<evidence type="ECO:0000313" key="9">
    <source>
        <dbReference type="EMBL" id="GAA4295216.1"/>
    </source>
</evidence>
<dbReference type="InterPro" id="IPR022398">
    <property type="entry name" value="Peptidase_S8_His-AS"/>
</dbReference>
<sequence>MKKTSTLSASLLVALGVSLALPVSTLAQNGPSTSIASFDKALVNWYNLSPEVEQVQGVSVNRVYQELLPTRTPKRKMVVAVIDSGIDILHEDLQGRIWTNAKEIAGNGLDDDNNGYVDDVHGWGFLGNAKGEDIKFETYEFVRILRKLQLTYGHYPSLQKVPVAKQQEYKQYAAAKKAYDEELAKQQKNQQSLANFSQVLAKVEGIIAQHLGKKDFTLAELKGITTASEDVLRARAWLVGRYDLGYTPYSFQRMLETSDLFLNQHLNLTYDPRSTIIGDNPEDIQDRQYGNSNVTGPRPDHGTPVAGVIAGVRNNQIGIDGIAQDVEIMALRAVPQGDERDKDIALAIRYAVDNGAHIINMSFGKSFSAQRSLVDEATAYAESKNVLIVHAAGNDASNIDEAANYPTKKRTDGTLASNWLEVGANARLLDENLCGEFSNYGKLTVDLFAPGVDIISLAPGNQYHKMDGTSFASPVVSGVAALVWAYYPELTAVELKEVLLASTVQHPKQKVYQPNLASANKRKVAFTALSKTGGIVNAYQAMLLAEKKVAEKGVKN</sequence>
<dbReference type="SUPFAM" id="SSF52743">
    <property type="entry name" value="Subtilisin-like"/>
    <property type="match status" value="1"/>
</dbReference>
<dbReference type="InterPro" id="IPR023828">
    <property type="entry name" value="Peptidase_S8_Ser-AS"/>
</dbReference>
<evidence type="ECO:0000256" key="3">
    <source>
        <dbReference type="ARBA" id="ARBA00022801"/>
    </source>
</evidence>
<dbReference type="RefSeq" id="WP_345161198.1">
    <property type="nucleotide sequence ID" value="NZ_BAABGX010000001.1"/>
</dbReference>
<feature type="chain" id="PRO_5045982124" evidence="7">
    <location>
        <begin position="28"/>
        <end position="556"/>
    </location>
</feature>
<dbReference type="Pfam" id="PF00082">
    <property type="entry name" value="Peptidase_S8"/>
    <property type="match status" value="1"/>
</dbReference>
<dbReference type="PROSITE" id="PS51892">
    <property type="entry name" value="SUBTILASE"/>
    <property type="match status" value="1"/>
</dbReference>
<dbReference type="PROSITE" id="PS00136">
    <property type="entry name" value="SUBTILASE_ASP"/>
    <property type="match status" value="1"/>
</dbReference>
<dbReference type="EMBL" id="BAABGX010000001">
    <property type="protein sequence ID" value="GAA4295216.1"/>
    <property type="molecule type" value="Genomic_DNA"/>
</dbReference>
<feature type="domain" description="Peptidase S8/S53" evidence="8">
    <location>
        <begin position="75"/>
        <end position="503"/>
    </location>
</feature>
<reference evidence="10" key="1">
    <citation type="journal article" date="2019" name="Int. J. Syst. Evol. Microbiol.">
        <title>The Global Catalogue of Microorganisms (GCM) 10K type strain sequencing project: providing services to taxonomists for standard genome sequencing and annotation.</title>
        <authorList>
            <consortium name="The Broad Institute Genomics Platform"/>
            <consortium name="The Broad Institute Genome Sequencing Center for Infectious Disease"/>
            <person name="Wu L."/>
            <person name="Ma J."/>
        </authorList>
    </citation>
    <scope>NUCLEOTIDE SEQUENCE [LARGE SCALE GENOMIC DNA]</scope>
    <source>
        <strain evidence="10">JCM 17917</strain>
    </source>
</reference>
<keyword evidence="2 5" id="KW-0645">Protease</keyword>
<feature type="active site" description="Charge relay system" evidence="5">
    <location>
        <position position="83"/>
    </location>
</feature>
<organism evidence="9 10">
    <name type="scientific">Nibribacter koreensis</name>
    <dbReference type="NCBI Taxonomy" id="1084519"/>
    <lineage>
        <taxon>Bacteria</taxon>
        <taxon>Pseudomonadati</taxon>
        <taxon>Bacteroidota</taxon>
        <taxon>Cytophagia</taxon>
        <taxon>Cytophagales</taxon>
        <taxon>Hymenobacteraceae</taxon>
        <taxon>Nibribacter</taxon>
    </lineage>
</organism>
<dbReference type="InterPro" id="IPR023827">
    <property type="entry name" value="Peptidase_S8_Asp-AS"/>
</dbReference>
<gene>
    <name evidence="9" type="ORF">GCM10023183_00810</name>
</gene>
<feature type="signal peptide" evidence="7">
    <location>
        <begin position="1"/>
        <end position="27"/>
    </location>
</feature>
<comment type="caution">
    <text evidence="9">The sequence shown here is derived from an EMBL/GenBank/DDBJ whole genome shotgun (WGS) entry which is preliminary data.</text>
</comment>
<dbReference type="Proteomes" id="UP001501844">
    <property type="component" value="Unassembled WGS sequence"/>
</dbReference>
<evidence type="ECO:0000256" key="4">
    <source>
        <dbReference type="ARBA" id="ARBA00022825"/>
    </source>
</evidence>
<feature type="active site" description="Charge relay system" evidence="5">
    <location>
        <position position="470"/>
    </location>
</feature>
<dbReference type="InterPro" id="IPR034080">
    <property type="entry name" value="Protease_P7-like_dom"/>
</dbReference>
<name>A0ABP8F5G7_9BACT</name>
<dbReference type="InterPro" id="IPR036852">
    <property type="entry name" value="Peptidase_S8/S53_dom_sf"/>
</dbReference>
<keyword evidence="7" id="KW-0732">Signal</keyword>
<dbReference type="Gene3D" id="3.40.50.200">
    <property type="entry name" value="Peptidase S8/S53 domain"/>
    <property type="match status" value="2"/>
</dbReference>
<evidence type="ECO:0000256" key="2">
    <source>
        <dbReference type="ARBA" id="ARBA00022670"/>
    </source>
</evidence>
<evidence type="ECO:0000313" key="10">
    <source>
        <dbReference type="Proteomes" id="UP001501844"/>
    </source>
</evidence>
<dbReference type="InterPro" id="IPR000209">
    <property type="entry name" value="Peptidase_S8/S53_dom"/>
</dbReference>
<protein>
    <submittedName>
        <fullName evidence="9">S8 family peptidase</fullName>
    </submittedName>
</protein>
<comment type="similarity">
    <text evidence="1 5 6">Belongs to the peptidase S8 family.</text>
</comment>
<keyword evidence="3 5" id="KW-0378">Hydrolase</keyword>
<dbReference type="PANTHER" id="PTHR43399:SF4">
    <property type="entry name" value="CELL WALL-ASSOCIATED PROTEASE"/>
    <property type="match status" value="1"/>
</dbReference>
<dbReference type="PANTHER" id="PTHR43399">
    <property type="entry name" value="SUBTILISIN-RELATED"/>
    <property type="match status" value="1"/>
</dbReference>
<evidence type="ECO:0000256" key="7">
    <source>
        <dbReference type="SAM" id="SignalP"/>
    </source>
</evidence>
<proteinExistence type="inferred from homology"/>
<accession>A0ABP8F5G7</accession>